<dbReference type="EMBL" id="JAHCVI010000001">
    <property type="protein sequence ID" value="KAG7294522.1"/>
    <property type="molecule type" value="Genomic_DNA"/>
</dbReference>
<evidence type="ECO:0000313" key="2">
    <source>
        <dbReference type="EMBL" id="KAG7294522.1"/>
    </source>
</evidence>
<dbReference type="Proteomes" id="UP001197093">
    <property type="component" value="Unassembled WGS sequence"/>
</dbReference>
<comment type="caution">
    <text evidence="2">The sequence shown here is derived from an EMBL/GenBank/DDBJ whole genome shotgun (WGS) entry which is preliminary data.</text>
</comment>
<gene>
    <name evidence="2" type="ORF">NEMBOFW57_004597</name>
</gene>
<keyword evidence="3" id="KW-1185">Reference proteome</keyword>
<organism evidence="2 3">
    <name type="scientific">Staphylotrichum longicolle</name>
    <dbReference type="NCBI Taxonomy" id="669026"/>
    <lineage>
        <taxon>Eukaryota</taxon>
        <taxon>Fungi</taxon>
        <taxon>Dikarya</taxon>
        <taxon>Ascomycota</taxon>
        <taxon>Pezizomycotina</taxon>
        <taxon>Sordariomycetes</taxon>
        <taxon>Sordariomycetidae</taxon>
        <taxon>Sordariales</taxon>
        <taxon>Chaetomiaceae</taxon>
        <taxon>Staphylotrichum</taxon>
    </lineage>
</organism>
<accession>A0AAD4F7F8</accession>
<name>A0AAD4F7F8_9PEZI</name>
<reference evidence="2" key="1">
    <citation type="submission" date="2023-02" db="EMBL/GenBank/DDBJ databases">
        <authorList>
            <person name="Palmer J.M."/>
        </authorList>
    </citation>
    <scope>NUCLEOTIDE SEQUENCE</scope>
    <source>
        <strain evidence="2">FW57</strain>
    </source>
</reference>
<feature type="chain" id="PRO_5042087653" evidence="1">
    <location>
        <begin position="20"/>
        <end position="119"/>
    </location>
</feature>
<protein>
    <submittedName>
        <fullName evidence="2">Uncharacterized protein</fullName>
    </submittedName>
</protein>
<evidence type="ECO:0000256" key="1">
    <source>
        <dbReference type="SAM" id="SignalP"/>
    </source>
</evidence>
<feature type="signal peptide" evidence="1">
    <location>
        <begin position="1"/>
        <end position="19"/>
    </location>
</feature>
<sequence length="119" mass="12151">MVKLALPLAALAMAASVAAVPAPAETSPAVSGTTFSFEAWVEDIIAHPDTALTVDEAIAAAEAAEARDATSCVNDLARKGGNGVQCAIAKDKYDIQMCGIGNAKIIGIKNTAPRLAVNW</sequence>
<proteinExistence type="predicted"/>
<keyword evidence="1" id="KW-0732">Signal</keyword>
<evidence type="ECO:0000313" key="3">
    <source>
        <dbReference type="Proteomes" id="UP001197093"/>
    </source>
</evidence>
<dbReference type="AlphaFoldDB" id="A0AAD4F7F8"/>